<dbReference type="EMBL" id="JACHJN010000018">
    <property type="protein sequence ID" value="MBB5960604.1"/>
    <property type="molecule type" value="Genomic_DNA"/>
</dbReference>
<comment type="caution">
    <text evidence="2">The sequence shown here is derived from an EMBL/GenBank/DDBJ whole genome shotgun (WGS) entry which is preliminary data.</text>
</comment>
<sequence length="78" mass="7871">MAVFTALVAALTACTSNTTSGSGFPKSANEDGHIPDPGISPHSQHVAIRKMDPDLLAAVRKAAADARAAGVELKVTSG</sequence>
<protein>
    <submittedName>
        <fullName evidence="2">Uncharacterized protein</fullName>
    </submittedName>
</protein>
<name>A0A841CWC5_9PSEU</name>
<dbReference type="RefSeq" id="WP_246441210.1">
    <property type="nucleotide sequence ID" value="NZ_JACHJN010000018.1"/>
</dbReference>
<accession>A0A841CWC5</accession>
<keyword evidence="3" id="KW-1185">Reference proteome</keyword>
<feature type="region of interest" description="Disordered" evidence="1">
    <location>
        <begin position="16"/>
        <end position="42"/>
    </location>
</feature>
<reference evidence="2 3" key="1">
    <citation type="submission" date="2020-08" db="EMBL/GenBank/DDBJ databases">
        <title>Genomic Encyclopedia of Type Strains, Phase III (KMG-III): the genomes of soil and plant-associated and newly described type strains.</title>
        <authorList>
            <person name="Whitman W."/>
        </authorList>
    </citation>
    <scope>NUCLEOTIDE SEQUENCE [LARGE SCALE GENOMIC DNA]</scope>
    <source>
        <strain evidence="2 3">CECT 8640</strain>
    </source>
</reference>
<evidence type="ECO:0000313" key="2">
    <source>
        <dbReference type="EMBL" id="MBB5960604.1"/>
    </source>
</evidence>
<dbReference type="Proteomes" id="UP000547510">
    <property type="component" value="Unassembled WGS sequence"/>
</dbReference>
<evidence type="ECO:0000256" key="1">
    <source>
        <dbReference type="SAM" id="MobiDB-lite"/>
    </source>
</evidence>
<organism evidence="2 3">
    <name type="scientific">Saccharothrix tamanrassetensis</name>
    <dbReference type="NCBI Taxonomy" id="1051531"/>
    <lineage>
        <taxon>Bacteria</taxon>
        <taxon>Bacillati</taxon>
        <taxon>Actinomycetota</taxon>
        <taxon>Actinomycetes</taxon>
        <taxon>Pseudonocardiales</taxon>
        <taxon>Pseudonocardiaceae</taxon>
        <taxon>Saccharothrix</taxon>
    </lineage>
</organism>
<dbReference type="AlphaFoldDB" id="A0A841CWC5"/>
<gene>
    <name evidence="2" type="ORF">FHS29_007232</name>
</gene>
<proteinExistence type="predicted"/>
<evidence type="ECO:0000313" key="3">
    <source>
        <dbReference type="Proteomes" id="UP000547510"/>
    </source>
</evidence>